<evidence type="ECO:0000313" key="3">
    <source>
        <dbReference type="WBParaSite" id="L893_g6121.t1"/>
    </source>
</evidence>
<keyword evidence="2" id="KW-1185">Reference proteome</keyword>
<accession>A0A1I8AHW9</accession>
<dbReference type="InterPro" id="IPR019425">
    <property type="entry name" value="7TM_GPCR_serpentine_rcpt_Srt"/>
</dbReference>
<feature type="transmembrane region" description="Helical" evidence="1">
    <location>
        <begin position="33"/>
        <end position="51"/>
    </location>
</feature>
<dbReference type="Pfam" id="PF10321">
    <property type="entry name" value="7TM_GPCR_Srt"/>
    <property type="match status" value="1"/>
</dbReference>
<dbReference type="WBParaSite" id="L893_g6121.t1">
    <property type="protein sequence ID" value="L893_g6121.t1"/>
    <property type="gene ID" value="L893_g6121"/>
</dbReference>
<dbReference type="PANTHER" id="PTHR23021:SF11">
    <property type="entry name" value="SERPENTINE RECEPTOR, CLASS T"/>
    <property type="match status" value="1"/>
</dbReference>
<dbReference type="AlphaFoldDB" id="A0A1I8AHW9"/>
<dbReference type="PANTHER" id="PTHR23021">
    <property type="entry name" value="SERPENTINE RECEPTOR, CLASS T"/>
    <property type="match status" value="1"/>
</dbReference>
<keyword evidence="1" id="KW-0472">Membrane</keyword>
<name>A0A1I8AHW9_9BILA</name>
<evidence type="ECO:0000313" key="2">
    <source>
        <dbReference type="Proteomes" id="UP000095287"/>
    </source>
</evidence>
<proteinExistence type="predicted"/>
<dbReference type="Proteomes" id="UP000095287">
    <property type="component" value="Unplaced"/>
</dbReference>
<protein>
    <submittedName>
        <fullName evidence="3">TM2 domain-containing protein</fullName>
    </submittedName>
</protein>
<reference evidence="3" key="1">
    <citation type="submission" date="2016-11" db="UniProtKB">
        <authorList>
            <consortium name="WormBaseParasite"/>
        </authorList>
    </citation>
    <scope>IDENTIFICATION</scope>
</reference>
<keyword evidence="1" id="KW-0812">Transmembrane</keyword>
<organism evidence="2 3">
    <name type="scientific">Steinernema glaseri</name>
    <dbReference type="NCBI Taxonomy" id="37863"/>
    <lineage>
        <taxon>Eukaryota</taxon>
        <taxon>Metazoa</taxon>
        <taxon>Ecdysozoa</taxon>
        <taxon>Nematoda</taxon>
        <taxon>Chromadorea</taxon>
        <taxon>Rhabditida</taxon>
        <taxon>Tylenchina</taxon>
        <taxon>Panagrolaimomorpha</taxon>
        <taxon>Strongyloidoidea</taxon>
        <taxon>Steinernematidae</taxon>
        <taxon>Steinernema</taxon>
    </lineage>
</organism>
<evidence type="ECO:0000256" key="1">
    <source>
        <dbReference type="SAM" id="Phobius"/>
    </source>
</evidence>
<keyword evidence="1" id="KW-1133">Transmembrane helix</keyword>
<sequence length="74" mass="8379">MDLYLFHNDEFSRHYNCALKTDAGWAAEGQPNYVIGGFCIAVGLAYLFLYIPCLMVMRGKELIGNSCYKLMFGL</sequence>